<dbReference type="InterPro" id="IPR000847">
    <property type="entry name" value="LysR_HTH_N"/>
</dbReference>
<dbReference type="EMBL" id="VSSQ01010661">
    <property type="protein sequence ID" value="MPM44896.1"/>
    <property type="molecule type" value="Genomic_DNA"/>
</dbReference>
<protein>
    <submittedName>
        <fullName evidence="6">Glycine cleavage system transcriptional activator</fullName>
    </submittedName>
</protein>
<dbReference type="SUPFAM" id="SSF46785">
    <property type="entry name" value="Winged helix' DNA-binding domain"/>
    <property type="match status" value="1"/>
</dbReference>
<organism evidence="6">
    <name type="scientific">bioreactor metagenome</name>
    <dbReference type="NCBI Taxonomy" id="1076179"/>
    <lineage>
        <taxon>unclassified sequences</taxon>
        <taxon>metagenomes</taxon>
        <taxon>ecological metagenomes</taxon>
    </lineage>
</organism>
<dbReference type="InterPro" id="IPR005119">
    <property type="entry name" value="LysR_subst-bd"/>
</dbReference>
<dbReference type="GO" id="GO:0003700">
    <property type="term" value="F:DNA-binding transcription factor activity"/>
    <property type="evidence" value="ECO:0007669"/>
    <property type="project" value="InterPro"/>
</dbReference>
<dbReference type="InterPro" id="IPR058163">
    <property type="entry name" value="LysR-type_TF_proteobact-type"/>
</dbReference>
<comment type="caution">
    <text evidence="6">The sequence shown here is derived from an EMBL/GenBank/DDBJ whole genome shotgun (WGS) entry which is preliminary data.</text>
</comment>
<accession>A0A644ZW12</accession>
<keyword evidence="4" id="KW-0804">Transcription</keyword>
<evidence type="ECO:0000259" key="5">
    <source>
        <dbReference type="PROSITE" id="PS50931"/>
    </source>
</evidence>
<sequence>MRLPSLSALRAFEVAARLRSFKKAADELAVTPTAISHRIRVLEKALERPLFVRKVRAVELTDEARTLYVAVHSGFETMAAAVEHFRQPARARVTVSATPAFAAKWLVPRLSRFHAQHPGVDLHVHATNEPVDLDAGDADVAVRYGLGVYKGLSSRELMRDGFAPVASPQVAGRRGSSRPYQWLLIHFDWQRPVPVDLTWGAWATAAGLEPGRMQAGTRYSDESHAIQAAVAGQGVALLSVLLVRDELRLGLLQVMPGPQLPALGYHLVQSRRTEKRREVQWVCDWLVQECLADET</sequence>
<comment type="similarity">
    <text evidence="1">Belongs to the LysR transcriptional regulatory family.</text>
</comment>
<evidence type="ECO:0000256" key="4">
    <source>
        <dbReference type="ARBA" id="ARBA00023163"/>
    </source>
</evidence>
<gene>
    <name evidence="6" type="primary">gcvA_7</name>
    <name evidence="6" type="ORF">SDC9_91578</name>
</gene>
<keyword evidence="3" id="KW-0238">DNA-binding</keyword>
<dbReference type="GO" id="GO:0006351">
    <property type="term" value="P:DNA-templated transcription"/>
    <property type="evidence" value="ECO:0007669"/>
    <property type="project" value="TreeGrafter"/>
</dbReference>
<dbReference type="PANTHER" id="PTHR30537">
    <property type="entry name" value="HTH-TYPE TRANSCRIPTIONAL REGULATOR"/>
    <property type="match status" value="1"/>
</dbReference>
<evidence type="ECO:0000313" key="6">
    <source>
        <dbReference type="EMBL" id="MPM44896.1"/>
    </source>
</evidence>
<feature type="domain" description="HTH lysR-type" evidence="5">
    <location>
        <begin position="4"/>
        <end position="61"/>
    </location>
</feature>
<dbReference type="Gene3D" id="3.40.190.10">
    <property type="entry name" value="Periplasmic binding protein-like II"/>
    <property type="match status" value="2"/>
</dbReference>
<dbReference type="InterPro" id="IPR036390">
    <property type="entry name" value="WH_DNA-bd_sf"/>
</dbReference>
<evidence type="ECO:0000256" key="1">
    <source>
        <dbReference type="ARBA" id="ARBA00009437"/>
    </source>
</evidence>
<evidence type="ECO:0000256" key="2">
    <source>
        <dbReference type="ARBA" id="ARBA00023015"/>
    </source>
</evidence>
<dbReference type="PANTHER" id="PTHR30537:SF74">
    <property type="entry name" value="HTH-TYPE TRANSCRIPTIONAL REGULATOR TRPI"/>
    <property type="match status" value="1"/>
</dbReference>
<dbReference type="AlphaFoldDB" id="A0A644ZW12"/>
<dbReference type="SUPFAM" id="SSF53850">
    <property type="entry name" value="Periplasmic binding protein-like II"/>
    <property type="match status" value="1"/>
</dbReference>
<dbReference type="InterPro" id="IPR036388">
    <property type="entry name" value="WH-like_DNA-bd_sf"/>
</dbReference>
<dbReference type="CDD" id="cd08432">
    <property type="entry name" value="PBP2_GcdR_TrpI_HvrB_AmpR_like"/>
    <property type="match status" value="1"/>
</dbReference>
<dbReference type="Pfam" id="PF00126">
    <property type="entry name" value="HTH_1"/>
    <property type="match status" value="1"/>
</dbReference>
<reference evidence="6" key="1">
    <citation type="submission" date="2019-08" db="EMBL/GenBank/DDBJ databases">
        <authorList>
            <person name="Kucharzyk K."/>
            <person name="Murdoch R.W."/>
            <person name="Higgins S."/>
            <person name="Loffler F."/>
        </authorList>
    </citation>
    <scope>NUCLEOTIDE SEQUENCE</scope>
</reference>
<proteinExistence type="inferred from homology"/>
<dbReference type="GO" id="GO:0043565">
    <property type="term" value="F:sequence-specific DNA binding"/>
    <property type="evidence" value="ECO:0007669"/>
    <property type="project" value="TreeGrafter"/>
</dbReference>
<name>A0A644ZW12_9ZZZZ</name>
<dbReference type="PROSITE" id="PS50931">
    <property type="entry name" value="HTH_LYSR"/>
    <property type="match status" value="1"/>
</dbReference>
<dbReference type="Pfam" id="PF03466">
    <property type="entry name" value="LysR_substrate"/>
    <property type="match status" value="1"/>
</dbReference>
<keyword evidence="2" id="KW-0805">Transcription regulation</keyword>
<dbReference type="Gene3D" id="1.10.10.10">
    <property type="entry name" value="Winged helix-like DNA-binding domain superfamily/Winged helix DNA-binding domain"/>
    <property type="match status" value="1"/>
</dbReference>
<evidence type="ECO:0000256" key="3">
    <source>
        <dbReference type="ARBA" id="ARBA00023125"/>
    </source>
</evidence>